<proteinExistence type="inferred from homology"/>
<reference evidence="7 8" key="1">
    <citation type="submission" date="2020-08" db="EMBL/GenBank/DDBJ databases">
        <title>Genomic Encyclopedia of Type Strains, Phase IV (KMG-V): Genome sequencing to study the core and pangenomes of soil and plant-associated prokaryotes.</title>
        <authorList>
            <person name="Whitman W."/>
        </authorList>
    </citation>
    <scope>NUCLEOTIDE SEQUENCE [LARGE SCALE GENOMIC DNA]</scope>
    <source>
        <strain evidence="7 8">SEMIA 4084</strain>
    </source>
</reference>
<evidence type="ECO:0000313" key="7">
    <source>
        <dbReference type="EMBL" id="MBB5536185.1"/>
    </source>
</evidence>
<keyword evidence="8" id="KW-1185">Reference proteome</keyword>
<evidence type="ECO:0000256" key="5">
    <source>
        <dbReference type="ARBA" id="ARBA00022833"/>
    </source>
</evidence>
<sequence>MSDYSIWMLEFAWVPDAPTSSLVYGRHNLGTEKLPYCYTLLRGHGKTILLDCGVNYTSHGKEFMDRFNVQNWFPPEDILNEVGCSPELVTDVILTHAHFDHMGGMELFPNATFHIQQDELAAWVSIMLLDRRFRWLLTATDTGDMLYAVQLAREGRMRGIDGNVDNLFPGIDVRVARDTHTAASQYVIIRNDGKISSDDVYTYAGDLLYRHDNMHGGNREDPLYLPVGLAFGSQTNLLFATHEILKTVNFEIERVLTPHEPEMTKMYPSRTTKNGHYLIEVALAEGQQSYV</sequence>
<accession>A0A7W8UB66</accession>
<comment type="similarity">
    <text evidence="2">Belongs to the metallo-beta-lactamase superfamily.</text>
</comment>
<evidence type="ECO:0000256" key="3">
    <source>
        <dbReference type="ARBA" id="ARBA00022723"/>
    </source>
</evidence>
<dbReference type="RefSeq" id="WP_026203892.1">
    <property type="nucleotide sequence ID" value="NZ_JACHBK010000006.1"/>
</dbReference>
<protein>
    <submittedName>
        <fullName evidence="7">Glyoxylase-like metal-dependent hydrolase (Beta-lactamase superfamily II)</fullName>
    </submittedName>
</protein>
<dbReference type="PANTHER" id="PTHR42978:SF7">
    <property type="entry name" value="METALLO-HYDROLASE RV2300C-RELATED"/>
    <property type="match status" value="1"/>
</dbReference>
<evidence type="ECO:0000259" key="6">
    <source>
        <dbReference type="SMART" id="SM00849"/>
    </source>
</evidence>
<name>A0A7W8UB66_9HYPH</name>
<dbReference type="EMBL" id="JACHBK010000006">
    <property type="protein sequence ID" value="MBB5536185.1"/>
    <property type="molecule type" value="Genomic_DNA"/>
</dbReference>
<dbReference type="PANTHER" id="PTHR42978">
    <property type="entry name" value="QUORUM-QUENCHING LACTONASE YTNP-RELATED-RELATED"/>
    <property type="match status" value="1"/>
</dbReference>
<dbReference type="Proteomes" id="UP000585507">
    <property type="component" value="Unassembled WGS sequence"/>
</dbReference>
<keyword evidence="3" id="KW-0479">Metal-binding</keyword>
<dbReference type="Pfam" id="PF00753">
    <property type="entry name" value="Lactamase_B"/>
    <property type="match status" value="1"/>
</dbReference>
<dbReference type="GO" id="GO:0016787">
    <property type="term" value="F:hydrolase activity"/>
    <property type="evidence" value="ECO:0007669"/>
    <property type="project" value="UniProtKB-KW"/>
</dbReference>
<comment type="caution">
    <text evidence="7">The sequence shown here is derived from an EMBL/GenBank/DDBJ whole genome shotgun (WGS) entry which is preliminary data.</text>
</comment>
<dbReference type="SMART" id="SM00849">
    <property type="entry name" value="Lactamase_B"/>
    <property type="match status" value="1"/>
</dbReference>
<evidence type="ECO:0000256" key="4">
    <source>
        <dbReference type="ARBA" id="ARBA00022801"/>
    </source>
</evidence>
<dbReference type="InterPro" id="IPR051013">
    <property type="entry name" value="MBL_superfamily_lactonases"/>
</dbReference>
<dbReference type="AlphaFoldDB" id="A0A7W8UB66"/>
<evidence type="ECO:0000256" key="1">
    <source>
        <dbReference type="ARBA" id="ARBA00001947"/>
    </source>
</evidence>
<dbReference type="Gene3D" id="3.60.15.10">
    <property type="entry name" value="Ribonuclease Z/Hydroxyacylglutathione hydrolase-like"/>
    <property type="match status" value="1"/>
</dbReference>
<dbReference type="GO" id="GO:0046872">
    <property type="term" value="F:metal ion binding"/>
    <property type="evidence" value="ECO:0007669"/>
    <property type="project" value="UniProtKB-KW"/>
</dbReference>
<evidence type="ECO:0000313" key="8">
    <source>
        <dbReference type="Proteomes" id="UP000585507"/>
    </source>
</evidence>
<organism evidence="7 8">
    <name type="scientific">Rhizobium giardinii</name>
    <dbReference type="NCBI Taxonomy" id="56731"/>
    <lineage>
        <taxon>Bacteria</taxon>
        <taxon>Pseudomonadati</taxon>
        <taxon>Pseudomonadota</taxon>
        <taxon>Alphaproteobacteria</taxon>
        <taxon>Hyphomicrobiales</taxon>
        <taxon>Rhizobiaceae</taxon>
        <taxon>Rhizobium/Agrobacterium group</taxon>
        <taxon>Rhizobium</taxon>
    </lineage>
</organism>
<evidence type="ECO:0000256" key="2">
    <source>
        <dbReference type="ARBA" id="ARBA00007749"/>
    </source>
</evidence>
<dbReference type="InterPro" id="IPR036866">
    <property type="entry name" value="RibonucZ/Hydroxyglut_hydro"/>
</dbReference>
<comment type="cofactor">
    <cofactor evidence="1">
        <name>Zn(2+)</name>
        <dbReference type="ChEBI" id="CHEBI:29105"/>
    </cofactor>
</comment>
<feature type="domain" description="Metallo-beta-lactamase" evidence="6">
    <location>
        <begin position="35"/>
        <end position="259"/>
    </location>
</feature>
<keyword evidence="5" id="KW-0862">Zinc</keyword>
<keyword evidence="4 7" id="KW-0378">Hydrolase</keyword>
<dbReference type="InterPro" id="IPR001279">
    <property type="entry name" value="Metallo-B-lactamas"/>
</dbReference>
<gene>
    <name evidence="7" type="ORF">GGD55_002892</name>
</gene>
<dbReference type="SUPFAM" id="SSF56281">
    <property type="entry name" value="Metallo-hydrolase/oxidoreductase"/>
    <property type="match status" value="1"/>
</dbReference>